<dbReference type="SMART" id="SM00506">
    <property type="entry name" value="A1pp"/>
    <property type="match status" value="1"/>
</dbReference>
<sequence>MNAEPVVLAMAVFSLVVGLGAHVWQWRVDDESGSERVHLIAWLLLALFPVLLIFSFFPQSDFSAGVKGATMTGAAGMFVFIWWYGSRSSREAAVVDRLRRLLTARTREADRLRARLGAGGGQGPPAPIEETRVLPYRLAGAPDRRIVVVTGDLSEVKGVDVWVNSENTDMQMSRFHERSVSAVIRYGGARCDPVTGRVTEDLVADELRSRLGAHPSVEPGTAIVTGPHALAERNGVLGIVHAAAVHGTAGAGYRQVDNLARCVRNALARAEEVTGDGRAATSAILPIFGTGAGGAEIEPTVRTMVHAVLGHLSGEPAPRVRDVRLLAYTEAELAACEKVLDACEELVPAFVRPGGKPARRTRTGAGKPPKKRAES</sequence>
<evidence type="ECO:0000259" key="3">
    <source>
        <dbReference type="PROSITE" id="PS51154"/>
    </source>
</evidence>
<protein>
    <submittedName>
        <fullName evidence="4">O-acetyl-ADP-ribose deacetylase (Regulator of RNase III)</fullName>
    </submittedName>
</protein>
<accession>A0A7X0EU66</accession>
<comment type="caution">
    <text evidence="4">The sequence shown here is derived from an EMBL/GenBank/DDBJ whole genome shotgun (WGS) entry which is preliminary data.</text>
</comment>
<reference evidence="4 5" key="1">
    <citation type="submission" date="2020-08" db="EMBL/GenBank/DDBJ databases">
        <title>Sequencing the genomes of 1000 actinobacteria strains.</title>
        <authorList>
            <person name="Klenk H.-P."/>
        </authorList>
    </citation>
    <scope>NUCLEOTIDE SEQUENCE [LARGE SCALE GENOMIC DNA]</scope>
    <source>
        <strain evidence="4 5">DSM 45913</strain>
    </source>
</reference>
<dbReference type="InterPro" id="IPR043472">
    <property type="entry name" value="Macro_dom-like"/>
</dbReference>
<dbReference type="Proteomes" id="UP000583800">
    <property type="component" value="Unassembled WGS sequence"/>
</dbReference>
<dbReference type="RefSeq" id="WP_185082548.1">
    <property type="nucleotide sequence ID" value="NZ_JACHJB010000001.1"/>
</dbReference>
<organism evidence="4 5">
    <name type="scientific">Nonomuraea muscovyensis</name>
    <dbReference type="NCBI Taxonomy" id="1124761"/>
    <lineage>
        <taxon>Bacteria</taxon>
        <taxon>Bacillati</taxon>
        <taxon>Actinomycetota</taxon>
        <taxon>Actinomycetes</taxon>
        <taxon>Streptosporangiales</taxon>
        <taxon>Streptosporangiaceae</taxon>
        <taxon>Nonomuraea</taxon>
    </lineage>
</organism>
<keyword evidence="2" id="KW-1133">Transmembrane helix</keyword>
<dbReference type="PROSITE" id="PS51154">
    <property type="entry name" value="MACRO"/>
    <property type="match status" value="1"/>
</dbReference>
<name>A0A7X0EU66_9ACTN</name>
<keyword evidence="2" id="KW-0472">Membrane</keyword>
<keyword evidence="2" id="KW-0812">Transmembrane</keyword>
<feature type="transmembrane region" description="Helical" evidence="2">
    <location>
        <begin position="6"/>
        <end position="25"/>
    </location>
</feature>
<dbReference type="Gene3D" id="3.40.220.10">
    <property type="entry name" value="Leucine Aminopeptidase, subunit E, domain 1"/>
    <property type="match status" value="1"/>
</dbReference>
<dbReference type="SUPFAM" id="SSF52949">
    <property type="entry name" value="Macro domain-like"/>
    <property type="match status" value="1"/>
</dbReference>
<gene>
    <name evidence="4" type="ORF">FHU36_000941</name>
</gene>
<dbReference type="InterPro" id="IPR002589">
    <property type="entry name" value="Macro_dom"/>
</dbReference>
<feature type="transmembrane region" description="Helical" evidence="2">
    <location>
        <begin position="37"/>
        <end position="58"/>
    </location>
</feature>
<feature type="domain" description="Macro" evidence="3">
    <location>
        <begin position="133"/>
        <end position="344"/>
    </location>
</feature>
<dbReference type="EMBL" id="JACHJB010000001">
    <property type="protein sequence ID" value="MBB6344432.1"/>
    <property type="molecule type" value="Genomic_DNA"/>
</dbReference>
<feature type="region of interest" description="Disordered" evidence="1">
    <location>
        <begin position="352"/>
        <end position="375"/>
    </location>
</feature>
<evidence type="ECO:0000313" key="5">
    <source>
        <dbReference type="Proteomes" id="UP000583800"/>
    </source>
</evidence>
<keyword evidence="5" id="KW-1185">Reference proteome</keyword>
<feature type="transmembrane region" description="Helical" evidence="2">
    <location>
        <begin position="64"/>
        <end position="84"/>
    </location>
</feature>
<proteinExistence type="predicted"/>
<dbReference type="AlphaFoldDB" id="A0A7X0EU66"/>
<evidence type="ECO:0000256" key="2">
    <source>
        <dbReference type="SAM" id="Phobius"/>
    </source>
</evidence>
<evidence type="ECO:0000313" key="4">
    <source>
        <dbReference type="EMBL" id="MBB6344432.1"/>
    </source>
</evidence>
<evidence type="ECO:0000256" key="1">
    <source>
        <dbReference type="SAM" id="MobiDB-lite"/>
    </source>
</evidence>